<gene>
    <name evidence="2" type="ORF">H4O21_20975</name>
</gene>
<feature type="domain" description="Phage terminase large subunit GpA ATPase" evidence="1">
    <location>
        <begin position="38"/>
        <end position="147"/>
    </location>
</feature>
<organism evidence="2 3">
    <name type="scientific">Oceanospirillum sediminis</name>
    <dbReference type="NCBI Taxonomy" id="2760088"/>
    <lineage>
        <taxon>Bacteria</taxon>
        <taxon>Pseudomonadati</taxon>
        <taxon>Pseudomonadota</taxon>
        <taxon>Gammaproteobacteria</taxon>
        <taxon>Oceanospirillales</taxon>
        <taxon>Oceanospirillaceae</taxon>
        <taxon>Oceanospirillum</taxon>
    </lineage>
</organism>
<name>A0A839IYC7_9GAMM</name>
<evidence type="ECO:0000313" key="3">
    <source>
        <dbReference type="Proteomes" id="UP000565262"/>
    </source>
</evidence>
<proteinExistence type="predicted"/>
<evidence type="ECO:0000313" key="2">
    <source>
        <dbReference type="EMBL" id="MBB1489086.1"/>
    </source>
</evidence>
<dbReference type="GO" id="GO:0016887">
    <property type="term" value="F:ATP hydrolysis activity"/>
    <property type="evidence" value="ECO:0007669"/>
    <property type="project" value="InterPro"/>
</dbReference>
<dbReference type="Proteomes" id="UP000565262">
    <property type="component" value="Unassembled WGS sequence"/>
</dbReference>
<dbReference type="EMBL" id="JACJFM010000042">
    <property type="protein sequence ID" value="MBB1489086.1"/>
    <property type="molecule type" value="Genomic_DNA"/>
</dbReference>
<protein>
    <submittedName>
        <fullName evidence="2">Phage terminase large subunit family protein</fullName>
    </submittedName>
</protein>
<sequence>MSENLLHLLKMAAELFRPAKHYPTKEFMEAEYVLPDFGEYDFRNAPYFLGVALALDDPDVDEVDLMKAAQIGWTFFILGYIFKRVVEARYRPCPIMMLFAKAGDGKALHDEKLVMAGEATRAVAECIDFSTSPKSGNRWDLKKFDGG</sequence>
<accession>A0A839IYC7</accession>
<keyword evidence="3" id="KW-1185">Reference proteome</keyword>
<dbReference type="AlphaFoldDB" id="A0A839IYC7"/>
<comment type="caution">
    <text evidence="2">The sequence shown here is derived from an EMBL/GenBank/DDBJ whole genome shotgun (WGS) entry which is preliminary data.</text>
</comment>
<dbReference type="RefSeq" id="WP_182810855.1">
    <property type="nucleotide sequence ID" value="NZ_JACJFM010000042.1"/>
</dbReference>
<dbReference type="InterPro" id="IPR046453">
    <property type="entry name" value="GpA_ATPase"/>
</dbReference>
<evidence type="ECO:0000259" key="1">
    <source>
        <dbReference type="Pfam" id="PF05876"/>
    </source>
</evidence>
<reference evidence="2 3" key="1">
    <citation type="submission" date="2020-08" db="EMBL/GenBank/DDBJ databases">
        <title>Oceanospirillum sp. nov. isolated from marine sediment.</title>
        <authorList>
            <person name="Ji X."/>
        </authorList>
    </citation>
    <scope>NUCLEOTIDE SEQUENCE [LARGE SCALE GENOMIC DNA]</scope>
    <source>
        <strain evidence="2 3">D5</strain>
    </source>
</reference>
<dbReference type="Pfam" id="PF05876">
    <property type="entry name" value="GpA_ATPase"/>
    <property type="match status" value="1"/>
</dbReference>